<dbReference type="InterPro" id="IPR000014">
    <property type="entry name" value="PAS"/>
</dbReference>
<dbReference type="PROSITE" id="PS50113">
    <property type="entry name" value="PAC"/>
    <property type="match status" value="2"/>
</dbReference>
<dbReference type="NCBIfam" id="TIGR00229">
    <property type="entry name" value="sensory_box"/>
    <property type="match status" value="1"/>
</dbReference>
<dbReference type="PROSITE" id="PS50883">
    <property type="entry name" value="EAL"/>
    <property type="match status" value="1"/>
</dbReference>
<dbReference type="InterPro" id="IPR052155">
    <property type="entry name" value="Biofilm_reg_signaling"/>
</dbReference>
<feature type="domain" description="PAC" evidence="2">
    <location>
        <begin position="384"/>
        <end position="435"/>
    </location>
</feature>
<dbReference type="InterPro" id="IPR000700">
    <property type="entry name" value="PAS-assoc_C"/>
</dbReference>
<dbReference type="KEGG" id="xba:C7S18_02915"/>
<dbReference type="EMBL" id="CP027860">
    <property type="protein sequence ID" value="AVP96206.1"/>
    <property type="molecule type" value="Genomic_DNA"/>
</dbReference>
<dbReference type="SMART" id="SM00091">
    <property type="entry name" value="PAS"/>
    <property type="match status" value="2"/>
</dbReference>
<dbReference type="InterPro" id="IPR000160">
    <property type="entry name" value="GGDEF_dom"/>
</dbReference>
<dbReference type="Proteomes" id="UP000241074">
    <property type="component" value="Chromosome"/>
</dbReference>
<dbReference type="SMART" id="SM00052">
    <property type="entry name" value="EAL"/>
    <property type="match status" value="1"/>
</dbReference>
<feature type="domain" description="PAS" evidence="1">
    <location>
        <begin position="59"/>
        <end position="102"/>
    </location>
</feature>
<gene>
    <name evidence="5" type="ORF">C7S18_02915</name>
</gene>
<dbReference type="InterPro" id="IPR035919">
    <property type="entry name" value="EAL_sf"/>
</dbReference>
<dbReference type="SMART" id="SM00267">
    <property type="entry name" value="GGDEF"/>
    <property type="match status" value="1"/>
</dbReference>
<dbReference type="RefSeq" id="WP_106890135.1">
    <property type="nucleotide sequence ID" value="NZ_CP027860.1"/>
</dbReference>
<reference evidence="5 6" key="2">
    <citation type="submission" date="2018-03" db="EMBL/GenBank/DDBJ databases">
        <authorList>
            <person name="Keele B.F."/>
        </authorList>
    </citation>
    <scope>NUCLEOTIDE SEQUENCE [LARGE SCALE GENOMIC DNA]</scope>
    <source>
        <strain evidence="5 6">D13</strain>
    </source>
</reference>
<sequence length="864" mass="96559">MSADKFKDPVRDAPSSEILDDALLRARNLLQVAGESDDRHKLQRTLSELVLLRSSILSAEARFRTLLDAVPDSVTVHDIDGRVVDGNQAACKQFGVSFERLLRMSVFDMNPDLSRHRMQEVFSRYQVGETFTVITQNVAADGRRFDVEVHSQIFRDGHDIRVLAVARDITERLRADLDLRASERRYRELFDVIDKGIVVYDANMQLKSINASGMRILNVGPEVLDQGKLGIESWQFVDEDGLPVEMNDLQPFRAMRSGEAIDTEVVGLYVPTRGGFDWFAMTSVPQYHDGADRPFQVITMFSDVTALKRDSLLFDQVQALAHIGGWECDFERDRVYFSEELRRLSDTEDDPATTWKAVLTLFAVSDAERLTQAAQQLQQTGLGFDLELRMQGRRGSRRWLRLIGQAQVRSNRVVGMYGTAQDISSRKRREDSLRQQALTDSLTGLSNRDAILGALTQAIDEAGSTDGPAILHLDLDRFKVINDLLGHAAGDGLLVAAAQRLRENCPEDCLLARFGSDEFMVLIARAQSTEAVLKQAEALASAFSQPFAHSGEEFSITVSIGIAFYPHDGATVQQLINHADAAMTEAKRRGRNTWQTFTPALARKLTDRLLIETQLRRALDNQEFYLHYQPQVDLRTGRIHGAEALLRWKSRILGELNPDLFIPHAETTGDIVPIGAWVIQEACRQLRAWRDAGLAIDRIAVNVSFRQFLSDNLPETVLSALNQYKLPGEALEIEITERVLIEDAPDTLANFNTLKGLGVALVIDDFGEGYSALNYLRKFPFSGVKISHTFMQGVPFNASDSAICQAMIQIAKSVGLAVIAEGVEHEVQRAFLIKHGTVLGQGFLFSQAVSPREFAELVRQQRST</sequence>
<dbReference type="Gene3D" id="3.20.20.450">
    <property type="entry name" value="EAL domain"/>
    <property type="match status" value="1"/>
</dbReference>
<evidence type="ECO:0000259" key="1">
    <source>
        <dbReference type="PROSITE" id="PS50112"/>
    </source>
</evidence>
<dbReference type="NCBIfam" id="TIGR00254">
    <property type="entry name" value="GGDEF"/>
    <property type="match status" value="1"/>
</dbReference>
<dbReference type="Pfam" id="PF08448">
    <property type="entry name" value="PAS_4"/>
    <property type="match status" value="1"/>
</dbReference>
<dbReference type="CDD" id="cd01948">
    <property type="entry name" value="EAL"/>
    <property type="match status" value="1"/>
</dbReference>
<reference evidence="5 6" key="1">
    <citation type="submission" date="2018-03" db="EMBL/GenBank/DDBJ databases">
        <title>Ahniella affigens gen. nov., sp. nov., a gammaproteobacterium isolated from sandy soil near a stream.</title>
        <authorList>
            <person name="Ko Y."/>
            <person name="Kim J.-H."/>
        </authorList>
    </citation>
    <scope>NUCLEOTIDE SEQUENCE [LARGE SCALE GENOMIC DNA]</scope>
    <source>
        <strain evidence="5 6">D13</strain>
    </source>
</reference>
<dbReference type="PROSITE" id="PS50887">
    <property type="entry name" value="GGDEF"/>
    <property type="match status" value="1"/>
</dbReference>
<protein>
    <submittedName>
        <fullName evidence="5">PAS domain S-box protein</fullName>
    </submittedName>
</protein>
<dbReference type="Gene3D" id="3.30.450.20">
    <property type="entry name" value="PAS domain"/>
    <property type="match status" value="3"/>
</dbReference>
<dbReference type="Pfam" id="PF00990">
    <property type="entry name" value="GGDEF"/>
    <property type="match status" value="1"/>
</dbReference>
<evidence type="ECO:0000313" key="6">
    <source>
        <dbReference type="Proteomes" id="UP000241074"/>
    </source>
</evidence>
<dbReference type="CDD" id="cd01949">
    <property type="entry name" value="GGDEF"/>
    <property type="match status" value="1"/>
</dbReference>
<dbReference type="InterPro" id="IPR013656">
    <property type="entry name" value="PAS_4"/>
</dbReference>
<dbReference type="InterPro" id="IPR029787">
    <property type="entry name" value="Nucleotide_cyclase"/>
</dbReference>
<name>A0A2P1PMY4_9GAMM</name>
<feature type="domain" description="PAC" evidence="2">
    <location>
        <begin position="129"/>
        <end position="181"/>
    </location>
</feature>
<evidence type="ECO:0000259" key="2">
    <source>
        <dbReference type="PROSITE" id="PS50113"/>
    </source>
</evidence>
<dbReference type="InterPro" id="IPR001633">
    <property type="entry name" value="EAL_dom"/>
</dbReference>
<dbReference type="Gene3D" id="3.30.70.270">
    <property type="match status" value="1"/>
</dbReference>
<dbReference type="InterPro" id="IPR001610">
    <property type="entry name" value="PAC"/>
</dbReference>
<dbReference type="PROSITE" id="PS50112">
    <property type="entry name" value="PAS"/>
    <property type="match status" value="1"/>
</dbReference>
<dbReference type="AlphaFoldDB" id="A0A2P1PMY4"/>
<feature type="domain" description="EAL" evidence="3">
    <location>
        <begin position="608"/>
        <end position="862"/>
    </location>
</feature>
<dbReference type="SUPFAM" id="SSF141868">
    <property type="entry name" value="EAL domain-like"/>
    <property type="match status" value="1"/>
</dbReference>
<dbReference type="SUPFAM" id="SSF55073">
    <property type="entry name" value="Nucleotide cyclase"/>
    <property type="match status" value="1"/>
</dbReference>
<evidence type="ECO:0000259" key="3">
    <source>
        <dbReference type="PROSITE" id="PS50883"/>
    </source>
</evidence>
<accession>A0A2P1PMY4</accession>
<organism evidence="5 6">
    <name type="scientific">Ahniella affigens</name>
    <dbReference type="NCBI Taxonomy" id="2021234"/>
    <lineage>
        <taxon>Bacteria</taxon>
        <taxon>Pseudomonadati</taxon>
        <taxon>Pseudomonadota</taxon>
        <taxon>Gammaproteobacteria</taxon>
        <taxon>Lysobacterales</taxon>
        <taxon>Rhodanobacteraceae</taxon>
        <taxon>Ahniella</taxon>
    </lineage>
</organism>
<dbReference type="CDD" id="cd00130">
    <property type="entry name" value="PAS"/>
    <property type="match status" value="1"/>
</dbReference>
<keyword evidence="6" id="KW-1185">Reference proteome</keyword>
<evidence type="ECO:0000313" key="5">
    <source>
        <dbReference type="EMBL" id="AVP96206.1"/>
    </source>
</evidence>
<dbReference type="Pfam" id="PF00563">
    <property type="entry name" value="EAL"/>
    <property type="match status" value="1"/>
</dbReference>
<proteinExistence type="predicted"/>
<dbReference type="PANTHER" id="PTHR44757:SF2">
    <property type="entry name" value="BIOFILM ARCHITECTURE MAINTENANCE PROTEIN MBAA"/>
    <property type="match status" value="1"/>
</dbReference>
<dbReference type="InterPro" id="IPR035965">
    <property type="entry name" value="PAS-like_dom_sf"/>
</dbReference>
<evidence type="ECO:0000259" key="4">
    <source>
        <dbReference type="PROSITE" id="PS50887"/>
    </source>
</evidence>
<dbReference type="OrthoDB" id="9804951at2"/>
<dbReference type="InterPro" id="IPR043128">
    <property type="entry name" value="Rev_trsase/Diguanyl_cyclase"/>
</dbReference>
<dbReference type="SMART" id="SM00086">
    <property type="entry name" value="PAC"/>
    <property type="match status" value="2"/>
</dbReference>
<feature type="domain" description="GGDEF" evidence="4">
    <location>
        <begin position="466"/>
        <end position="599"/>
    </location>
</feature>
<dbReference type="PANTHER" id="PTHR44757">
    <property type="entry name" value="DIGUANYLATE CYCLASE DGCP"/>
    <property type="match status" value="1"/>
</dbReference>
<dbReference type="SUPFAM" id="SSF55785">
    <property type="entry name" value="PYP-like sensor domain (PAS domain)"/>
    <property type="match status" value="3"/>
</dbReference>